<accession>A0A820GX02</accession>
<evidence type="ECO:0000313" key="2">
    <source>
        <dbReference type="Proteomes" id="UP000663881"/>
    </source>
</evidence>
<dbReference type="Proteomes" id="UP000663881">
    <property type="component" value="Unassembled WGS sequence"/>
</dbReference>
<sequence length="46" mass="4770">MGCGTSNNSIVHTSIDVNSAAMIPNTTMLNLDTSQTTAVSNTNTIQ</sequence>
<name>A0A820GX02_9BILA</name>
<feature type="non-terminal residue" evidence="1">
    <location>
        <position position="1"/>
    </location>
</feature>
<evidence type="ECO:0000313" key="1">
    <source>
        <dbReference type="EMBL" id="CAF4284268.1"/>
    </source>
</evidence>
<gene>
    <name evidence="1" type="ORF">OKA104_LOCUS45359</name>
</gene>
<dbReference type="EMBL" id="CAJOAY010014940">
    <property type="protein sequence ID" value="CAF4284268.1"/>
    <property type="molecule type" value="Genomic_DNA"/>
</dbReference>
<proteinExistence type="predicted"/>
<dbReference type="AlphaFoldDB" id="A0A820GX02"/>
<reference evidence="1" key="1">
    <citation type="submission" date="2021-02" db="EMBL/GenBank/DDBJ databases">
        <authorList>
            <person name="Nowell W R."/>
        </authorList>
    </citation>
    <scope>NUCLEOTIDE SEQUENCE</scope>
</reference>
<protein>
    <submittedName>
        <fullName evidence="1">Uncharacterized protein</fullName>
    </submittedName>
</protein>
<organism evidence="1 2">
    <name type="scientific">Adineta steineri</name>
    <dbReference type="NCBI Taxonomy" id="433720"/>
    <lineage>
        <taxon>Eukaryota</taxon>
        <taxon>Metazoa</taxon>
        <taxon>Spiralia</taxon>
        <taxon>Gnathifera</taxon>
        <taxon>Rotifera</taxon>
        <taxon>Eurotatoria</taxon>
        <taxon>Bdelloidea</taxon>
        <taxon>Adinetida</taxon>
        <taxon>Adinetidae</taxon>
        <taxon>Adineta</taxon>
    </lineage>
</organism>
<comment type="caution">
    <text evidence="1">The sequence shown here is derived from an EMBL/GenBank/DDBJ whole genome shotgun (WGS) entry which is preliminary data.</text>
</comment>